<comment type="cofactor">
    <cofactor evidence="1">
        <name>pyridoxal 5'-phosphate</name>
        <dbReference type="ChEBI" id="CHEBI:597326"/>
    </cofactor>
</comment>
<evidence type="ECO:0000256" key="2">
    <source>
        <dbReference type="RuleBase" id="RU004508"/>
    </source>
</evidence>
<dbReference type="InterPro" id="IPR015424">
    <property type="entry name" value="PyrdxlP-dep_Trfase"/>
</dbReference>
<dbReference type="Gene3D" id="3.90.1150.10">
    <property type="entry name" value="Aspartate Aminotransferase, domain 1"/>
    <property type="match status" value="1"/>
</dbReference>
<dbReference type="GO" id="GO:0000271">
    <property type="term" value="P:polysaccharide biosynthetic process"/>
    <property type="evidence" value="ECO:0007669"/>
    <property type="project" value="TreeGrafter"/>
</dbReference>
<sequence>MFADYLDVRHCVPVDHGSSALVIAMEALGLEHGTPVLVPALTWVAPATAAFRAGLLPVLVDVDPDTGIVGPDAVDPAVGAGAVVAVHLACVMADVPSITAVAQQHGMAVVEDAAQAHGARWLGQAAGSMGRLGCFSMQQSKVLTGAEGGAVVTDDADLAAVLEELRADSRRYPGEPIGGGRLELVESATSMGANFCMNEFSAAILCAQFDDLEAQHVTRNTNYRRLTELLADVDGVRVLQPRAEQTQTSIYQGGIVFDPLPATMPNDRVAEALTAELGVLFFPPREPLHRSRLLRPWMKPSLGPVAERFRQQHLDRRYPHAEYFARHAVLTHHSTFLGDEQDMADIATAVRKVVTAGFGR</sequence>
<evidence type="ECO:0000256" key="1">
    <source>
        <dbReference type="ARBA" id="ARBA00001933"/>
    </source>
</evidence>
<dbReference type="PANTHER" id="PTHR30244:SF34">
    <property type="entry name" value="DTDP-4-AMINO-4,6-DIDEOXYGALACTOSE TRANSAMINASE"/>
    <property type="match status" value="1"/>
</dbReference>
<dbReference type="InterPro" id="IPR015421">
    <property type="entry name" value="PyrdxlP-dep_Trfase_major"/>
</dbReference>
<reference evidence="3 4" key="1">
    <citation type="submission" date="2018-05" db="EMBL/GenBank/DDBJ databases">
        <title>Genomic Encyclopedia of Type Strains, Phase IV (KMG-IV): sequencing the most valuable type-strain genomes for metagenomic binning, comparative biology and taxonomic classification.</title>
        <authorList>
            <person name="Goeker M."/>
        </authorList>
    </citation>
    <scope>NUCLEOTIDE SEQUENCE [LARGE SCALE GENOMIC DNA]</scope>
    <source>
        <strain evidence="3 4">DSM 45480</strain>
    </source>
</reference>
<dbReference type="GO" id="GO:0030170">
    <property type="term" value="F:pyridoxal phosphate binding"/>
    <property type="evidence" value="ECO:0007669"/>
    <property type="project" value="TreeGrafter"/>
</dbReference>
<evidence type="ECO:0000313" key="3">
    <source>
        <dbReference type="EMBL" id="PWK80680.1"/>
    </source>
</evidence>
<dbReference type="InterPro" id="IPR015422">
    <property type="entry name" value="PyrdxlP-dep_Trfase_small"/>
</dbReference>
<evidence type="ECO:0000313" key="4">
    <source>
        <dbReference type="Proteomes" id="UP000246005"/>
    </source>
</evidence>
<dbReference type="AlphaFoldDB" id="A0A316HKX4"/>
<comment type="caution">
    <text evidence="3">The sequence shown here is derived from an EMBL/GenBank/DDBJ whole genome shotgun (WGS) entry which is preliminary data.</text>
</comment>
<dbReference type="GO" id="GO:0008483">
    <property type="term" value="F:transaminase activity"/>
    <property type="evidence" value="ECO:0007669"/>
    <property type="project" value="UniProtKB-KW"/>
</dbReference>
<proteinExistence type="inferred from homology"/>
<name>A0A316HKX4_9PSEU</name>
<dbReference type="EMBL" id="QGHB01000023">
    <property type="protein sequence ID" value="PWK80680.1"/>
    <property type="molecule type" value="Genomic_DNA"/>
</dbReference>
<dbReference type="PANTHER" id="PTHR30244">
    <property type="entry name" value="TRANSAMINASE"/>
    <property type="match status" value="1"/>
</dbReference>
<protein>
    <submittedName>
        <fullName evidence="3">L-glutamine:2-deoxy-scyllo-inosose/3-amino-2, 3-dideoxy-scyllo-inosose aminotransferase</fullName>
    </submittedName>
</protein>
<keyword evidence="2" id="KW-0663">Pyridoxal phosphate</keyword>
<comment type="similarity">
    <text evidence="2">Belongs to the DegT/DnrJ/EryC1 family.</text>
</comment>
<organism evidence="3 4">
    <name type="scientific">Lentzea atacamensis</name>
    <dbReference type="NCBI Taxonomy" id="531938"/>
    <lineage>
        <taxon>Bacteria</taxon>
        <taxon>Bacillati</taxon>
        <taxon>Actinomycetota</taxon>
        <taxon>Actinomycetes</taxon>
        <taxon>Pseudonocardiales</taxon>
        <taxon>Pseudonocardiaceae</taxon>
        <taxon>Lentzea</taxon>
    </lineage>
</organism>
<dbReference type="Pfam" id="PF01041">
    <property type="entry name" value="DegT_DnrJ_EryC1"/>
    <property type="match status" value="1"/>
</dbReference>
<keyword evidence="3" id="KW-0032">Aminotransferase</keyword>
<dbReference type="SUPFAM" id="SSF53383">
    <property type="entry name" value="PLP-dependent transferases"/>
    <property type="match status" value="1"/>
</dbReference>
<dbReference type="Gene3D" id="3.40.640.10">
    <property type="entry name" value="Type I PLP-dependent aspartate aminotransferase-like (Major domain)"/>
    <property type="match status" value="1"/>
</dbReference>
<gene>
    <name evidence="3" type="ORF">C8D88_12344</name>
</gene>
<accession>A0A316HKX4</accession>
<dbReference type="InterPro" id="IPR000653">
    <property type="entry name" value="DegT/StrS_aminotransferase"/>
</dbReference>
<dbReference type="Proteomes" id="UP000246005">
    <property type="component" value="Unassembled WGS sequence"/>
</dbReference>
<keyword evidence="3" id="KW-0808">Transferase</keyword>